<evidence type="ECO:0000256" key="1">
    <source>
        <dbReference type="SAM" id="Phobius"/>
    </source>
</evidence>
<comment type="caution">
    <text evidence="2">The sequence shown here is derived from an EMBL/GenBank/DDBJ whole genome shotgun (WGS) entry which is preliminary data.</text>
</comment>
<name>A0ABQ0AY25_9FIRM</name>
<evidence type="ECO:0000313" key="2">
    <source>
        <dbReference type="EMBL" id="GAA6268927.1"/>
    </source>
</evidence>
<organism evidence="2 3">
    <name type="scientific">Enterocloster alcoholdehydrogenati</name>
    <dbReference type="NCBI Taxonomy" id="2547410"/>
    <lineage>
        <taxon>Bacteria</taxon>
        <taxon>Bacillati</taxon>
        <taxon>Bacillota</taxon>
        <taxon>Clostridia</taxon>
        <taxon>Lachnospirales</taxon>
        <taxon>Lachnospiraceae</taxon>
        <taxon>Enterocloster</taxon>
    </lineage>
</organism>
<gene>
    <name evidence="2" type="primary">spoVAB</name>
    <name evidence="2" type="ORF">F130042H8_19870</name>
</gene>
<reference evidence="2 3" key="1">
    <citation type="submission" date="2024-04" db="EMBL/GenBank/DDBJ databases">
        <title>Defined microbial consortia suppress multidrug-resistant proinflammatory Enterobacteriaceae via ecological control.</title>
        <authorList>
            <person name="Furuichi M."/>
            <person name="Kawaguchi T."/>
            <person name="Pust M."/>
            <person name="Yasuma K."/>
            <person name="Plichta D."/>
            <person name="Hasegawa N."/>
            <person name="Ohya T."/>
            <person name="Bhattarai S."/>
            <person name="Sasajima S."/>
            <person name="Aoto Y."/>
            <person name="Tuganbaev T."/>
            <person name="Yaginuma M."/>
            <person name="Ueda M."/>
            <person name="Okahashi N."/>
            <person name="Amafuji K."/>
            <person name="Kiridooshi Y."/>
            <person name="Sugita K."/>
            <person name="Strazar M."/>
            <person name="Skelly A."/>
            <person name="Suda W."/>
            <person name="Hattori M."/>
            <person name="Nakamoto N."/>
            <person name="Caballero S."/>
            <person name="Norman J."/>
            <person name="Olle B."/>
            <person name="Tanoue T."/>
            <person name="Arita M."/>
            <person name="Bucci V."/>
            <person name="Atarashi K."/>
            <person name="Xavier R."/>
            <person name="Honda K."/>
        </authorList>
    </citation>
    <scope>NUCLEOTIDE SEQUENCE [LARGE SCALE GENOMIC DNA]</scope>
    <source>
        <strain evidence="3">f13</strain>
    </source>
</reference>
<dbReference type="Pfam" id="PF13782">
    <property type="entry name" value="SpoVAB"/>
    <property type="match status" value="1"/>
</dbReference>
<feature type="transmembrane region" description="Helical" evidence="1">
    <location>
        <begin position="78"/>
        <end position="100"/>
    </location>
</feature>
<feature type="transmembrane region" description="Helical" evidence="1">
    <location>
        <begin position="46"/>
        <end position="66"/>
    </location>
</feature>
<dbReference type="EMBL" id="BAABXL010000001">
    <property type="protein sequence ID" value="GAA6268927.1"/>
    <property type="molecule type" value="Genomic_DNA"/>
</dbReference>
<keyword evidence="3" id="KW-1185">Reference proteome</keyword>
<feature type="transmembrane region" description="Helical" evidence="1">
    <location>
        <begin position="6"/>
        <end position="34"/>
    </location>
</feature>
<accession>A0ABQ0AY25</accession>
<keyword evidence="1" id="KW-1133">Transmembrane helix</keyword>
<protein>
    <submittedName>
        <fullName evidence="2">Stage V sporulation protein SpoVAB</fullName>
    </submittedName>
</protein>
<proteinExistence type="predicted"/>
<keyword evidence="1" id="KW-0812">Transmembrane</keyword>
<sequence>MFLKTVFLIFFGLCAGGVIAAGVYAFLAIIGVFVRLMGRTGTKNKVLLYESFIMAGGILGNCFDLYEFSLPLGRVAGAVFLGIAGLSVGVFVGCLAMSLAETLKALPTLSRRIGLAVGLPYLIFGIAAGKLAGSLLYFLNGMAE</sequence>
<dbReference type="Proteomes" id="UP001600894">
    <property type="component" value="Unassembled WGS sequence"/>
</dbReference>
<evidence type="ECO:0000313" key="3">
    <source>
        <dbReference type="Proteomes" id="UP001600894"/>
    </source>
</evidence>
<dbReference type="InterPro" id="IPR020144">
    <property type="entry name" value="SpoVAB"/>
</dbReference>
<keyword evidence="1" id="KW-0472">Membrane</keyword>
<feature type="transmembrane region" description="Helical" evidence="1">
    <location>
        <begin position="112"/>
        <end position="139"/>
    </location>
</feature>
<dbReference type="RefSeq" id="WP_176253869.1">
    <property type="nucleotide sequence ID" value="NZ_BAABXL010000001.1"/>
</dbReference>